<evidence type="ECO:0000256" key="1">
    <source>
        <dbReference type="SAM" id="MobiDB-lite"/>
    </source>
</evidence>
<evidence type="ECO:0000313" key="3">
    <source>
        <dbReference type="EMBL" id="GAV01615.1"/>
    </source>
</evidence>
<reference evidence="3 4" key="1">
    <citation type="journal article" date="2016" name="Nat. Commun.">
        <title>Extremotolerant tardigrade genome and improved radiotolerance of human cultured cells by tardigrade-unique protein.</title>
        <authorList>
            <person name="Hashimoto T."/>
            <person name="Horikawa D.D."/>
            <person name="Saito Y."/>
            <person name="Kuwahara H."/>
            <person name="Kozuka-Hata H."/>
            <person name="Shin-I T."/>
            <person name="Minakuchi Y."/>
            <person name="Ohishi K."/>
            <person name="Motoyama A."/>
            <person name="Aizu T."/>
            <person name="Enomoto A."/>
            <person name="Kondo K."/>
            <person name="Tanaka S."/>
            <person name="Hara Y."/>
            <person name="Koshikawa S."/>
            <person name="Sagara H."/>
            <person name="Miura T."/>
            <person name="Yokobori S."/>
            <person name="Miyagawa K."/>
            <person name="Suzuki Y."/>
            <person name="Kubo T."/>
            <person name="Oyama M."/>
            <person name="Kohara Y."/>
            <person name="Fujiyama A."/>
            <person name="Arakawa K."/>
            <person name="Katayama T."/>
            <person name="Toyoda A."/>
            <person name="Kunieda T."/>
        </authorList>
    </citation>
    <scope>NUCLEOTIDE SEQUENCE [LARGE SCALE GENOMIC DNA]</scope>
    <source>
        <strain evidence="3 4">YOKOZUNA-1</strain>
    </source>
</reference>
<feature type="signal peptide" evidence="2">
    <location>
        <begin position="1"/>
        <end position="17"/>
    </location>
</feature>
<gene>
    <name evidence="3" type="primary">RvY_12301-1</name>
    <name evidence="3" type="synonym">RvY_12301.1</name>
    <name evidence="3" type="ORF">RvY_12301</name>
</gene>
<protein>
    <submittedName>
        <fullName evidence="3">Uncharacterized protein</fullName>
    </submittedName>
</protein>
<dbReference type="AlphaFoldDB" id="A0A1D1VJ02"/>
<proteinExistence type="predicted"/>
<feature type="compositionally biased region" description="Low complexity" evidence="1">
    <location>
        <begin position="156"/>
        <end position="187"/>
    </location>
</feature>
<name>A0A1D1VJ02_RAMVA</name>
<dbReference type="Proteomes" id="UP000186922">
    <property type="component" value="Unassembled WGS sequence"/>
</dbReference>
<organism evidence="3 4">
    <name type="scientific">Ramazzottius varieornatus</name>
    <name type="common">Water bear</name>
    <name type="synonym">Tardigrade</name>
    <dbReference type="NCBI Taxonomy" id="947166"/>
    <lineage>
        <taxon>Eukaryota</taxon>
        <taxon>Metazoa</taxon>
        <taxon>Ecdysozoa</taxon>
        <taxon>Tardigrada</taxon>
        <taxon>Eutardigrada</taxon>
        <taxon>Parachela</taxon>
        <taxon>Hypsibioidea</taxon>
        <taxon>Ramazzottiidae</taxon>
        <taxon>Ramazzottius</taxon>
    </lineage>
</organism>
<sequence length="288" mass="29970">MFVLLFAVFSFVEGTHGKSFEGELPLTRNARQTFNNNALPGLVQLLSQLPTGNAQDIAACLQLTSDITSLGSGCAWVPNVLNAAGRVIGCRLECNGDVTQFAGVVPSQSFINILTADTPYLLNGQFQISDQSGLDVLSGAESYFLFTSPTATSAAPITSTSTSTAATGTLGSTTTTPTATNPVTPRPSVQESISRYYAQGLRVQGGCYINPNSGGTCCQSPAVTALQPKPDCNFPPEQALLERCIKETLTPDPAKIGCSFDNSGTVNPEGGVNCGVVCPPPPPLPLFG</sequence>
<dbReference type="EMBL" id="BDGG01000007">
    <property type="protein sequence ID" value="GAV01615.1"/>
    <property type="molecule type" value="Genomic_DNA"/>
</dbReference>
<comment type="caution">
    <text evidence="3">The sequence shown here is derived from an EMBL/GenBank/DDBJ whole genome shotgun (WGS) entry which is preliminary data.</text>
</comment>
<keyword evidence="4" id="KW-1185">Reference proteome</keyword>
<keyword evidence="2" id="KW-0732">Signal</keyword>
<evidence type="ECO:0000313" key="4">
    <source>
        <dbReference type="Proteomes" id="UP000186922"/>
    </source>
</evidence>
<feature type="region of interest" description="Disordered" evidence="1">
    <location>
        <begin position="156"/>
        <end position="189"/>
    </location>
</feature>
<feature type="chain" id="PRO_5008898475" evidence="2">
    <location>
        <begin position="18"/>
        <end position="288"/>
    </location>
</feature>
<evidence type="ECO:0000256" key="2">
    <source>
        <dbReference type="SAM" id="SignalP"/>
    </source>
</evidence>
<accession>A0A1D1VJ02</accession>